<dbReference type="InterPro" id="IPR051164">
    <property type="entry name" value="NmrA-like_oxidored"/>
</dbReference>
<evidence type="ECO:0000259" key="3">
    <source>
        <dbReference type="Pfam" id="PF05368"/>
    </source>
</evidence>
<evidence type="ECO:0000256" key="1">
    <source>
        <dbReference type="ARBA" id="ARBA00006328"/>
    </source>
</evidence>
<comment type="similarity">
    <text evidence="1">Belongs to the NmrA-type oxidoreductase family.</text>
</comment>
<dbReference type="PANTHER" id="PTHR42748">
    <property type="entry name" value="NITROGEN METABOLITE REPRESSION PROTEIN NMRA FAMILY MEMBER"/>
    <property type="match status" value="1"/>
</dbReference>
<dbReference type="Gene3D" id="3.40.50.720">
    <property type="entry name" value="NAD(P)-binding Rossmann-like Domain"/>
    <property type="match status" value="1"/>
</dbReference>
<accession>A0ABR2XUJ0</accession>
<dbReference type="Proteomes" id="UP001465668">
    <property type="component" value="Unassembled WGS sequence"/>
</dbReference>
<keyword evidence="5" id="KW-1185">Reference proteome</keyword>
<dbReference type="Pfam" id="PF05368">
    <property type="entry name" value="NmrA"/>
    <property type="match status" value="1"/>
</dbReference>
<dbReference type="CDD" id="cd05251">
    <property type="entry name" value="NmrA_like_SDR_a"/>
    <property type="match status" value="1"/>
</dbReference>
<gene>
    <name evidence="4" type="ORF">SCAR479_05964</name>
</gene>
<reference evidence="4 5" key="1">
    <citation type="submission" date="2024-02" db="EMBL/GenBank/DDBJ databases">
        <title>First draft genome assembly of two strains of Seiridium cardinale.</title>
        <authorList>
            <person name="Emiliani G."/>
            <person name="Scali E."/>
        </authorList>
    </citation>
    <scope>NUCLEOTIDE SEQUENCE [LARGE SCALE GENOMIC DNA]</scope>
    <source>
        <strain evidence="4 5">BM-138-000479</strain>
    </source>
</reference>
<evidence type="ECO:0000256" key="2">
    <source>
        <dbReference type="ARBA" id="ARBA00022857"/>
    </source>
</evidence>
<evidence type="ECO:0000313" key="5">
    <source>
        <dbReference type="Proteomes" id="UP001465668"/>
    </source>
</evidence>
<protein>
    <recommendedName>
        <fullName evidence="3">NmrA-like domain-containing protein</fullName>
    </recommendedName>
</protein>
<evidence type="ECO:0000313" key="4">
    <source>
        <dbReference type="EMBL" id="KAK9777235.1"/>
    </source>
</evidence>
<organism evidence="4 5">
    <name type="scientific">Seiridium cardinale</name>
    <dbReference type="NCBI Taxonomy" id="138064"/>
    <lineage>
        <taxon>Eukaryota</taxon>
        <taxon>Fungi</taxon>
        <taxon>Dikarya</taxon>
        <taxon>Ascomycota</taxon>
        <taxon>Pezizomycotina</taxon>
        <taxon>Sordariomycetes</taxon>
        <taxon>Xylariomycetidae</taxon>
        <taxon>Amphisphaeriales</taxon>
        <taxon>Sporocadaceae</taxon>
        <taxon>Seiridium</taxon>
    </lineage>
</organism>
<feature type="domain" description="NmrA-like" evidence="3">
    <location>
        <begin position="1"/>
        <end position="320"/>
    </location>
</feature>
<dbReference type="InterPro" id="IPR036291">
    <property type="entry name" value="NAD(P)-bd_dom_sf"/>
</dbReference>
<dbReference type="Gene3D" id="3.90.25.10">
    <property type="entry name" value="UDP-galactose 4-epimerase, domain 1"/>
    <property type="match status" value="1"/>
</dbReference>
<comment type="caution">
    <text evidence="4">The sequence shown here is derived from an EMBL/GenBank/DDBJ whole genome shotgun (WGS) entry which is preliminary data.</text>
</comment>
<dbReference type="InterPro" id="IPR008030">
    <property type="entry name" value="NmrA-like"/>
</dbReference>
<sequence>MSKLIAITGVTGLQGSSVAETFLKLPGWRVRGLTRNPTSKAAQALASRGVEIVEADFNDKQSLLPAFEGAAVVFSNTDFFAILMDAAQSSALPSGRDPKEYAYDTEVQQGVNIAEAAASPRVIKTLERFVLSSLSNAKMWSGGKYTSLYHYDSKAGMIRIIRERFPQVAERMSFVQMGHYVTNWRGFPPMAPQKQPDGSFAIVRPFEPELALPFVVPDRDTGAFVKALVDVPAGKDLLGVSQTMTWPEWMDLWGSIHGVKAGFKQVSREEFFSAAPKALQDELWDTYEYIKEFGYDGGDPNVLTPDKLDSKIPLTSMEEYIRSEDWSSVLSS</sequence>
<name>A0ABR2XUJ0_9PEZI</name>
<dbReference type="EMBL" id="JARVKM010000022">
    <property type="protein sequence ID" value="KAK9777235.1"/>
    <property type="molecule type" value="Genomic_DNA"/>
</dbReference>
<dbReference type="SUPFAM" id="SSF51735">
    <property type="entry name" value="NAD(P)-binding Rossmann-fold domains"/>
    <property type="match status" value="1"/>
</dbReference>
<keyword evidence="2" id="KW-0521">NADP</keyword>
<dbReference type="PANTHER" id="PTHR42748:SF26">
    <property type="entry name" value="NMRA-LIKE DOMAIN-CONTAINING PROTEIN"/>
    <property type="match status" value="1"/>
</dbReference>
<proteinExistence type="inferred from homology"/>